<keyword evidence="3" id="KW-0547">Nucleotide-binding</keyword>
<comment type="caution">
    <text evidence="7">The sequence shown here is derived from an EMBL/GenBank/DDBJ whole genome shotgun (WGS) entry which is preliminary data.</text>
</comment>
<dbReference type="InterPro" id="IPR003439">
    <property type="entry name" value="ABC_transporter-like_ATP-bd"/>
</dbReference>
<keyword evidence="8" id="KW-1185">Reference proteome</keyword>
<comment type="subcellular location">
    <subcellularLocation>
        <location evidence="1">Cell membrane</location>
        <topology evidence="1">Peripheral membrane protein</topology>
    </subcellularLocation>
</comment>
<evidence type="ECO:0000256" key="1">
    <source>
        <dbReference type="ARBA" id="ARBA00004202"/>
    </source>
</evidence>
<gene>
    <name evidence="7" type="ORF">ACFQZU_12365</name>
</gene>
<dbReference type="PANTHER" id="PTHR42711">
    <property type="entry name" value="ABC TRANSPORTER ATP-BINDING PROTEIN"/>
    <property type="match status" value="1"/>
</dbReference>
<evidence type="ECO:0000256" key="4">
    <source>
        <dbReference type="ARBA" id="ARBA00022840"/>
    </source>
</evidence>
<keyword evidence="5" id="KW-0046">Antibiotic resistance</keyword>
<dbReference type="PANTHER" id="PTHR42711:SF16">
    <property type="entry name" value="ABC TRANSPORTER ATP-BINDING PROTEIN"/>
    <property type="match status" value="1"/>
</dbReference>
<evidence type="ECO:0000256" key="3">
    <source>
        <dbReference type="ARBA" id="ARBA00022741"/>
    </source>
</evidence>
<evidence type="ECO:0000256" key="2">
    <source>
        <dbReference type="ARBA" id="ARBA00022448"/>
    </source>
</evidence>
<reference evidence="8" key="1">
    <citation type="journal article" date="2019" name="Int. J. Syst. Evol. Microbiol.">
        <title>The Global Catalogue of Microorganisms (GCM) 10K type strain sequencing project: providing services to taxonomists for standard genome sequencing and annotation.</title>
        <authorList>
            <consortium name="The Broad Institute Genomics Platform"/>
            <consortium name="The Broad Institute Genome Sequencing Center for Infectious Disease"/>
            <person name="Wu L."/>
            <person name="Ma J."/>
        </authorList>
    </citation>
    <scope>NUCLEOTIDE SEQUENCE [LARGE SCALE GENOMIC DNA]</scope>
    <source>
        <strain evidence="8">CCUG 63369</strain>
    </source>
</reference>
<dbReference type="Pfam" id="PF00005">
    <property type="entry name" value="ABC_tran"/>
    <property type="match status" value="1"/>
</dbReference>
<protein>
    <submittedName>
        <fullName evidence="7">ABC transporter ATP-binding protein</fullName>
    </submittedName>
</protein>
<keyword evidence="4 7" id="KW-0067">ATP-binding</keyword>
<dbReference type="InterPro" id="IPR017871">
    <property type="entry name" value="ABC_transporter-like_CS"/>
</dbReference>
<dbReference type="Proteomes" id="UP001596956">
    <property type="component" value="Unassembled WGS sequence"/>
</dbReference>
<evidence type="ECO:0000313" key="8">
    <source>
        <dbReference type="Proteomes" id="UP001596956"/>
    </source>
</evidence>
<evidence type="ECO:0000313" key="7">
    <source>
        <dbReference type="EMBL" id="MFD0802104.1"/>
    </source>
</evidence>
<dbReference type="InterPro" id="IPR003593">
    <property type="entry name" value="AAA+_ATPase"/>
</dbReference>
<dbReference type="SMART" id="SM00382">
    <property type="entry name" value="AAA"/>
    <property type="match status" value="1"/>
</dbReference>
<dbReference type="Gene3D" id="3.40.50.300">
    <property type="entry name" value="P-loop containing nucleotide triphosphate hydrolases"/>
    <property type="match status" value="1"/>
</dbReference>
<evidence type="ECO:0000256" key="5">
    <source>
        <dbReference type="ARBA" id="ARBA00023251"/>
    </source>
</evidence>
<feature type="domain" description="ABC transporter" evidence="6">
    <location>
        <begin position="4"/>
        <end position="231"/>
    </location>
</feature>
<dbReference type="PROSITE" id="PS00211">
    <property type="entry name" value="ABC_TRANSPORTER_1"/>
    <property type="match status" value="1"/>
</dbReference>
<dbReference type="InterPro" id="IPR027417">
    <property type="entry name" value="P-loop_NTPase"/>
</dbReference>
<evidence type="ECO:0000259" key="6">
    <source>
        <dbReference type="PROSITE" id="PS50893"/>
    </source>
</evidence>
<sequence length="314" mass="33648">MSAVQVEGLRKRYGGTEAVRGVGFTVEESEIFALLGPNGAGKTTTLEILEGFRQRDEGFARVLGLDPGSRADSRTLRERIGLVLQDIAIEPYLTVQETVQRNAGYYPHPRGVGEVLELVGLGDKRKDKVRNLSGGQKRRLDLALGVVGRPGLLFLDEPTTGFDPNARRAAWEVVRNLRADGTTILLTTHYMDEAQELADTVAVMAEGEIVATGPPETVGGRASGRAEVAFTLPEGVFADELPLAMAPDENGRVAAEVEDATSALHEITGWALERGLSLEGLTVSRPTLEDVYLSLTRNTAEDGASAAEPVPSQS</sequence>
<accession>A0ABW3BG98</accession>
<keyword evidence="2" id="KW-0813">Transport</keyword>
<name>A0ABW3BG98_9ACTN</name>
<dbReference type="PROSITE" id="PS50893">
    <property type="entry name" value="ABC_TRANSPORTER_2"/>
    <property type="match status" value="1"/>
</dbReference>
<organism evidence="7 8">
    <name type="scientific">Streptomonospora algeriensis</name>
    <dbReference type="NCBI Taxonomy" id="995084"/>
    <lineage>
        <taxon>Bacteria</taxon>
        <taxon>Bacillati</taxon>
        <taxon>Actinomycetota</taxon>
        <taxon>Actinomycetes</taxon>
        <taxon>Streptosporangiales</taxon>
        <taxon>Nocardiopsidaceae</taxon>
        <taxon>Streptomonospora</taxon>
    </lineage>
</organism>
<dbReference type="GO" id="GO:0005524">
    <property type="term" value="F:ATP binding"/>
    <property type="evidence" value="ECO:0007669"/>
    <property type="project" value="UniProtKB-KW"/>
</dbReference>
<proteinExistence type="predicted"/>
<dbReference type="SUPFAM" id="SSF52540">
    <property type="entry name" value="P-loop containing nucleoside triphosphate hydrolases"/>
    <property type="match status" value="1"/>
</dbReference>
<dbReference type="InterPro" id="IPR050763">
    <property type="entry name" value="ABC_transporter_ATP-binding"/>
</dbReference>
<dbReference type="EMBL" id="JBHTHR010000372">
    <property type="protein sequence ID" value="MFD0802104.1"/>
    <property type="molecule type" value="Genomic_DNA"/>
</dbReference>